<name>A7HUW8_PARL1</name>
<dbReference type="HOGENOM" id="CLU_1794629_0_0_5"/>
<dbReference type="AlphaFoldDB" id="A7HUW8"/>
<evidence type="ECO:0000313" key="2">
    <source>
        <dbReference type="Proteomes" id="UP000006377"/>
    </source>
</evidence>
<reference evidence="1 2" key="1">
    <citation type="journal article" date="2011" name="Stand. Genomic Sci.">
        <title>Complete genome sequence of Parvibaculum lavamentivorans type strain (DS-1(T)).</title>
        <authorList>
            <person name="Schleheck D."/>
            <person name="Weiss M."/>
            <person name="Pitluck S."/>
            <person name="Bruce D."/>
            <person name="Land M.L."/>
            <person name="Han S."/>
            <person name="Saunders E."/>
            <person name="Tapia R."/>
            <person name="Detter C."/>
            <person name="Brettin T."/>
            <person name="Han J."/>
            <person name="Woyke T."/>
            <person name="Goodwin L."/>
            <person name="Pennacchio L."/>
            <person name="Nolan M."/>
            <person name="Cook A.M."/>
            <person name="Kjelleberg S."/>
            <person name="Thomas T."/>
        </authorList>
    </citation>
    <scope>NUCLEOTIDE SEQUENCE [LARGE SCALE GENOMIC DNA]</scope>
    <source>
        <strain evidence="2">DS-1 / DSM 13023 / NCIMB 13966</strain>
    </source>
</reference>
<dbReference type="InterPro" id="IPR023393">
    <property type="entry name" value="START-like_dom_sf"/>
</dbReference>
<gene>
    <name evidence="1" type="ordered locus">Plav_2087</name>
</gene>
<organism evidence="1 2">
    <name type="scientific">Parvibaculum lavamentivorans (strain DS-1 / DSM 13023 / NCIMB 13966)</name>
    <dbReference type="NCBI Taxonomy" id="402881"/>
    <lineage>
        <taxon>Bacteria</taxon>
        <taxon>Pseudomonadati</taxon>
        <taxon>Pseudomonadota</taxon>
        <taxon>Alphaproteobacteria</taxon>
        <taxon>Hyphomicrobiales</taxon>
        <taxon>Parvibaculaceae</taxon>
        <taxon>Parvibaculum</taxon>
    </lineage>
</organism>
<protein>
    <recommendedName>
        <fullName evidence="3">Polyketide cyclase/dehydrase</fullName>
    </recommendedName>
</protein>
<accession>A7HUW8</accession>
<dbReference type="KEGG" id="pla:Plav_2087"/>
<dbReference type="RefSeq" id="WP_012111005.1">
    <property type="nucleotide sequence ID" value="NC_009719.1"/>
</dbReference>
<dbReference type="OrthoDB" id="1364128at2"/>
<evidence type="ECO:0000313" key="1">
    <source>
        <dbReference type="EMBL" id="ABS63701.1"/>
    </source>
</evidence>
<dbReference type="STRING" id="402881.Plav_2087"/>
<sequence>MSEQRGADYAVIEIRGDVDRPVGEVWPIVGGFFDLDKWLGVPCVAQSGDGGIGSIRLVGDAIIEPMIGATQYSYTYAQTEGPMAPFFYHGTVACEGRGEARATIVYTLVYDQSSMDAQKRASERTRIEARFGGAIEAMKRAVLA</sequence>
<dbReference type="EMBL" id="CP000774">
    <property type="protein sequence ID" value="ABS63701.1"/>
    <property type="molecule type" value="Genomic_DNA"/>
</dbReference>
<keyword evidence="2" id="KW-1185">Reference proteome</keyword>
<dbReference type="Gene3D" id="3.30.530.20">
    <property type="match status" value="1"/>
</dbReference>
<dbReference type="eggNOG" id="ENOG50331SF">
    <property type="taxonomic scope" value="Bacteria"/>
</dbReference>
<proteinExistence type="predicted"/>
<dbReference type="Proteomes" id="UP000006377">
    <property type="component" value="Chromosome"/>
</dbReference>
<dbReference type="SUPFAM" id="SSF55961">
    <property type="entry name" value="Bet v1-like"/>
    <property type="match status" value="1"/>
</dbReference>
<evidence type="ECO:0008006" key="3">
    <source>
        <dbReference type="Google" id="ProtNLM"/>
    </source>
</evidence>